<evidence type="ECO:0000259" key="1">
    <source>
        <dbReference type="PROSITE" id="PS51411"/>
    </source>
</evidence>
<dbReference type="Proteomes" id="UP000886110">
    <property type="component" value="Unassembled WGS sequence"/>
</dbReference>
<dbReference type="EMBL" id="DRTB01000193">
    <property type="protein sequence ID" value="HHE04923.1"/>
    <property type="molecule type" value="Genomic_DNA"/>
</dbReference>
<dbReference type="Pfam" id="PF04468">
    <property type="entry name" value="PSP1"/>
    <property type="match status" value="1"/>
</dbReference>
<reference evidence="2" key="1">
    <citation type="journal article" date="2020" name="mSystems">
        <title>Genome- and Community-Level Interaction Insights into Carbon Utilization and Element Cycling Functions of Hydrothermarchaeota in Hydrothermal Sediment.</title>
        <authorList>
            <person name="Zhou Z."/>
            <person name="Liu Y."/>
            <person name="Xu W."/>
            <person name="Pan J."/>
            <person name="Luo Z.H."/>
            <person name="Li M."/>
        </authorList>
    </citation>
    <scope>NUCLEOTIDE SEQUENCE [LARGE SCALE GENOMIC DNA]</scope>
    <source>
        <strain evidence="2">HyVt-74</strain>
    </source>
</reference>
<name>A0A7C5DH37_UNCW3</name>
<gene>
    <name evidence="2" type="ORF">ENL19_02540</name>
</gene>
<dbReference type="InterPro" id="IPR007557">
    <property type="entry name" value="PSP1_C"/>
</dbReference>
<evidence type="ECO:0000313" key="2">
    <source>
        <dbReference type="EMBL" id="HHE04923.1"/>
    </source>
</evidence>
<dbReference type="InterPro" id="IPR047767">
    <property type="entry name" value="PSP1-like"/>
</dbReference>
<dbReference type="PANTHER" id="PTHR43830:SF3">
    <property type="entry name" value="PROTEIN PSP1"/>
    <property type="match status" value="1"/>
</dbReference>
<proteinExistence type="predicted"/>
<dbReference type="NCBIfam" id="NF041131">
    <property type="entry name" value="RicT_YaaT_fam"/>
    <property type="match status" value="1"/>
</dbReference>
<dbReference type="GO" id="GO:0005737">
    <property type="term" value="C:cytoplasm"/>
    <property type="evidence" value="ECO:0007669"/>
    <property type="project" value="TreeGrafter"/>
</dbReference>
<organism evidence="2">
    <name type="scientific">candidate division WOR-3 bacterium</name>
    <dbReference type="NCBI Taxonomy" id="2052148"/>
    <lineage>
        <taxon>Bacteria</taxon>
        <taxon>Bacteria division WOR-3</taxon>
    </lineage>
</organism>
<dbReference type="PANTHER" id="PTHR43830">
    <property type="entry name" value="PROTEIN PSP1"/>
    <property type="match status" value="1"/>
</dbReference>
<comment type="caution">
    <text evidence="2">The sequence shown here is derived from an EMBL/GenBank/DDBJ whole genome shotgun (WGS) entry which is preliminary data.</text>
</comment>
<feature type="domain" description="PSP1 C-terminal" evidence="1">
    <location>
        <begin position="50"/>
        <end position="135"/>
    </location>
</feature>
<dbReference type="PROSITE" id="PS51411">
    <property type="entry name" value="PSP1_C"/>
    <property type="match status" value="1"/>
</dbReference>
<accession>A0A7C5DH37</accession>
<dbReference type="AlphaFoldDB" id="A0A7C5DH37"/>
<sequence length="267" mass="31368">MLYIVKFSATKRVLECSFSLRNDELVLCEIHGELYRGKIERETKERESEGKVLRPVYPKEREMVEKMINDEKEAAAFFKERVKIRNLPMKLVGVDKEWEGKKIKFFFISDQRVDFRELVKDLAHKYHTRIELRQIGVRDFASFVGGYGPCGRPLCCTTFLKNKISVRLDMAREQNIVVDPSKISGICGRLFCCLAYELDFYKEVRARSPKVGAQVEVDGKKGEISYINYLTEIARVKFEDGIEENVPLKKIKQKKIWWLIPKRRREE</sequence>
<protein>
    <recommendedName>
        <fullName evidence="1">PSP1 C-terminal domain-containing protein</fullName>
    </recommendedName>
</protein>